<feature type="region of interest" description="Disordered" evidence="10">
    <location>
        <begin position="22"/>
        <end position="42"/>
    </location>
</feature>
<keyword evidence="6" id="KW-0813">Transport</keyword>
<keyword evidence="7" id="KW-0963">Cytoplasm</keyword>
<keyword evidence="8" id="KW-0653">Protein transport</keyword>
<evidence type="ECO:0000256" key="5">
    <source>
        <dbReference type="ARBA" id="ARBA00017036"/>
    </source>
</evidence>
<dbReference type="Pfam" id="PF08574">
    <property type="entry name" value="Iwr1"/>
    <property type="match status" value="1"/>
</dbReference>
<comment type="subcellular location">
    <subcellularLocation>
        <location evidence="3">Cytoplasm</location>
    </subcellularLocation>
    <subcellularLocation>
        <location evidence="2">Nucleus</location>
    </subcellularLocation>
</comment>
<evidence type="ECO:0000256" key="9">
    <source>
        <dbReference type="ARBA" id="ARBA00023242"/>
    </source>
</evidence>
<feature type="region of interest" description="Disordered" evidence="10">
    <location>
        <begin position="80"/>
        <end position="102"/>
    </location>
</feature>
<dbReference type="PANTHER" id="PTHR31196:SF2">
    <property type="entry name" value="RNA POLYMERASE II NUCLEAR LOCALIZATION PROTEIN SLC7A6OS-RELATED"/>
    <property type="match status" value="1"/>
</dbReference>
<proteinExistence type="inferred from homology"/>
<dbReference type="OrthoDB" id="6255506at2759"/>
<reference evidence="13" key="1">
    <citation type="submission" date="2025-08" db="UniProtKB">
        <authorList>
            <consortium name="RefSeq"/>
        </authorList>
    </citation>
    <scope>IDENTIFICATION</scope>
    <source>
        <strain evidence="13">11010-0011.00</strain>
        <tissue evidence="13">Whole body</tissue>
    </source>
</reference>
<dbReference type="PANTHER" id="PTHR31196">
    <property type="entry name" value="RNA POLYMERASE II NUCLEAR LOCALIZATION PROTEIN SLC7A6OS-RELATED"/>
    <property type="match status" value="1"/>
</dbReference>
<dbReference type="AlphaFoldDB" id="A0A6J2TYF2"/>
<comment type="similarity">
    <text evidence="4">Belongs to the IWR1/SLC7A6OS family.</text>
</comment>
<comment type="function">
    <text evidence="1">Directs RNA polymerase II nuclear import.</text>
</comment>
<accession>A0A6J2TYF2</accession>
<keyword evidence="12" id="KW-1185">Reference proteome</keyword>
<evidence type="ECO:0000256" key="10">
    <source>
        <dbReference type="SAM" id="MobiDB-lite"/>
    </source>
</evidence>
<evidence type="ECO:0000256" key="3">
    <source>
        <dbReference type="ARBA" id="ARBA00004496"/>
    </source>
</evidence>
<protein>
    <recommendedName>
        <fullName evidence="5">Probable RNA polymerase II nuclear localization protein SLC7A6OS</fullName>
    </recommendedName>
</protein>
<feature type="domain" description="Transcription factor Iwr1" evidence="11">
    <location>
        <begin position="178"/>
        <end position="242"/>
    </location>
</feature>
<gene>
    <name evidence="13" type="primary">LOC115629003</name>
</gene>
<dbReference type="GO" id="GO:0005634">
    <property type="term" value="C:nucleus"/>
    <property type="evidence" value="ECO:0007669"/>
    <property type="project" value="UniProtKB-SubCell"/>
</dbReference>
<dbReference type="GeneID" id="115629003"/>
<feature type="region of interest" description="Disordered" evidence="10">
    <location>
        <begin position="332"/>
        <end position="354"/>
    </location>
</feature>
<dbReference type="RefSeq" id="XP_030381149.1">
    <property type="nucleotide sequence ID" value="XM_030525289.1"/>
</dbReference>
<evidence type="ECO:0000256" key="6">
    <source>
        <dbReference type="ARBA" id="ARBA00022448"/>
    </source>
</evidence>
<organism evidence="12 13">
    <name type="scientific">Drosophila lebanonensis</name>
    <name type="common">Fruit fly</name>
    <name type="synonym">Scaptodrosophila lebanonensis</name>
    <dbReference type="NCBI Taxonomy" id="7225"/>
    <lineage>
        <taxon>Eukaryota</taxon>
        <taxon>Metazoa</taxon>
        <taxon>Ecdysozoa</taxon>
        <taxon>Arthropoda</taxon>
        <taxon>Hexapoda</taxon>
        <taxon>Insecta</taxon>
        <taxon>Pterygota</taxon>
        <taxon>Neoptera</taxon>
        <taxon>Endopterygota</taxon>
        <taxon>Diptera</taxon>
        <taxon>Brachycera</taxon>
        <taxon>Muscomorpha</taxon>
        <taxon>Ephydroidea</taxon>
        <taxon>Drosophilidae</taxon>
        <taxon>Scaptodrosophila</taxon>
    </lineage>
</organism>
<evidence type="ECO:0000256" key="7">
    <source>
        <dbReference type="ARBA" id="ARBA00022490"/>
    </source>
</evidence>
<dbReference type="InterPro" id="IPR040218">
    <property type="entry name" value="SLC7A6OS"/>
</dbReference>
<evidence type="ECO:0000256" key="8">
    <source>
        <dbReference type="ARBA" id="ARBA00022927"/>
    </source>
</evidence>
<evidence type="ECO:0000256" key="1">
    <source>
        <dbReference type="ARBA" id="ARBA00003202"/>
    </source>
</evidence>
<dbReference type="GO" id="GO:0015031">
    <property type="term" value="P:protein transport"/>
    <property type="evidence" value="ECO:0007669"/>
    <property type="project" value="UniProtKB-KW"/>
</dbReference>
<feature type="compositionally biased region" description="Low complexity" evidence="10">
    <location>
        <begin position="134"/>
        <end position="145"/>
    </location>
</feature>
<sequence>MPAVVRIKRRIDEEPHTAFVLNGKRRRLQEDESESTPDKEKELLSTFRFAGTLENQDDCATKQFAAARLNKASAKELVQQKSGVGDGGVNRREKLRQQTQQAAREQRFRVVNCLRTTLDDQNANETDGSGEQKANSATTVASASNTNSQITIVDIESQETPTTDAQNSQLPADSDIGYVYDLYVPENEQQAAVVDMMDDNYLSIFRAGEVIFEDSYNDDDEEFDSEDSNQENYYTNDYPDDDEFEQADSNFGDLCEQMHKFVLDEDEEDKQDDDEFLASSEDEDYNTFQDPYVHTIDTDAAGFVDDIDFCNVDNQGSAYERYKRRLLREAEGLEHCSDSDDDDANFESASEHSN</sequence>
<dbReference type="InterPro" id="IPR013883">
    <property type="entry name" value="TF_Iwr1_dom"/>
</dbReference>
<evidence type="ECO:0000259" key="11">
    <source>
        <dbReference type="Pfam" id="PF08574"/>
    </source>
</evidence>
<feature type="region of interest" description="Disordered" evidence="10">
    <location>
        <begin position="120"/>
        <end position="145"/>
    </location>
</feature>
<evidence type="ECO:0000256" key="2">
    <source>
        <dbReference type="ARBA" id="ARBA00004123"/>
    </source>
</evidence>
<dbReference type="CTD" id="49505"/>
<keyword evidence="9" id="KW-0539">Nucleus</keyword>
<name>A0A6J2TYF2_DROLE</name>
<evidence type="ECO:0000313" key="12">
    <source>
        <dbReference type="Proteomes" id="UP000504634"/>
    </source>
</evidence>
<evidence type="ECO:0000256" key="4">
    <source>
        <dbReference type="ARBA" id="ARBA00010218"/>
    </source>
</evidence>
<dbReference type="Proteomes" id="UP000504634">
    <property type="component" value="Unplaced"/>
</dbReference>
<feature type="compositionally biased region" description="Polar residues" evidence="10">
    <location>
        <begin position="120"/>
        <end position="133"/>
    </location>
</feature>
<dbReference type="GO" id="GO:0005737">
    <property type="term" value="C:cytoplasm"/>
    <property type="evidence" value="ECO:0007669"/>
    <property type="project" value="UniProtKB-SubCell"/>
</dbReference>
<evidence type="ECO:0000313" key="13">
    <source>
        <dbReference type="RefSeq" id="XP_030381149.1"/>
    </source>
</evidence>
<dbReference type="GO" id="GO:0032502">
    <property type="term" value="P:developmental process"/>
    <property type="evidence" value="ECO:0007669"/>
    <property type="project" value="TreeGrafter"/>
</dbReference>